<dbReference type="SUPFAM" id="SSF48264">
    <property type="entry name" value="Cytochrome P450"/>
    <property type="match status" value="1"/>
</dbReference>
<dbReference type="InterPro" id="IPR050476">
    <property type="entry name" value="Insect_CytP450_Detox"/>
</dbReference>
<evidence type="ECO:0000256" key="8">
    <source>
        <dbReference type="ARBA" id="ARBA00022848"/>
    </source>
</evidence>
<comment type="caution">
    <text evidence="13">The sequence shown here is derived from an EMBL/GenBank/DDBJ whole genome shotgun (WGS) entry which is preliminary data.</text>
</comment>
<evidence type="ECO:0000256" key="12">
    <source>
        <dbReference type="ARBA" id="ARBA00023136"/>
    </source>
</evidence>
<dbReference type="Proteomes" id="UP000094527">
    <property type="component" value="Unassembled WGS sequence"/>
</dbReference>
<evidence type="ECO:0000256" key="9">
    <source>
        <dbReference type="ARBA" id="ARBA00023002"/>
    </source>
</evidence>
<evidence type="ECO:0000256" key="5">
    <source>
        <dbReference type="ARBA" id="ARBA00022617"/>
    </source>
</evidence>
<dbReference type="GO" id="GO:0005789">
    <property type="term" value="C:endoplasmic reticulum membrane"/>
    <property type="evidence" value="ECO:0007669"/>
    <property type="project" value="UniProtKB-SubCell"/>
</dbReference>
<keyword evidence="8" id="KW-0492">Microsome</keyword>
<organism evidence="13 14">
    <name type="scientific">Orchesella cincta</name>
    <name type="common">Springtail</name>
    <name type="synonym">Podura cincta</name>
    <dbReference type="NCBI Taxonomy" id="48709"/>
    <lineage>
        <taxon>Eukaryota</taxon>
        <taxon>Metazoa</taxon>
        <taxon>Ecdysozoa</taxon>
        <taxon>Arthropoda</taxon>
        <taxon>Hexapoda</taxon>
        <taxon>Collembola</taxon>
        <taxon>Entomobryomorpha</taxon>
        <taxon>Entomobryoidea</taxon>
        <taxon>Orchesellidae</taxon>
        <taxon>Orchesellinae</taxon>
        <taxon>Orchesella</taxon>
    </lineage>
</organism>
<keyword evidence="10" id="KW-0408">Iron</keyword>
<dbReference type="GO" id="GO:0020037">
    <property type="term" value="F:heme binding"/>
    <property type="evidence" value="ECO:0007669"/>
    <property type="project" value="InterPro"/>
</dbReference>
<reference evidence="13 14" key="1">
    <citation type="journal article" date="2016" name="Genome Biol. Evol.">
        <title>Gene Family Evolution Reflects Adaptation to Soil Environmental Stressors in the Genome of the Collembolan Orchesella cincta.</title>
        <authorList>
            <person name="Faddeeva-Vakhrusheva A."/>
            <person name="Derks M.F."/>
            <person name="Anvar S.Y."/>
            <person name="Agamennone V."/>
            <person name="Suring W."/>
            <person name="Smit S."/>
            <person name="van Straalen N.M."/>
            <person name="Roelofs D."/>
        </authorList>
    </citation>
    <scope>NUCLEOTIDE SEQUENCE [LARGE SCALE GENOMIC DNA]</scope>
    <source>
        <tissue evidence="13">Mixed pool</tissue>
    </source>
</reference>
<evidence type="ECO:0000256" key="7">
    <source>
        <dbReference type="ARBA" id="ARBA00022824"/>
    </source>
</evidence>
<keyword evidence="7" id="KW-0256">Endoplasmic reticulum</keyword>
<keyword evidence="14" id="KW-1185">Reference proteome</keyword>
<comment type="similarity">
    <text evidence="4">Belongs to the cytochrome P450 family.</text>
</comment>
<name>A0A1D2M9M9_ORCCI</name>
<gene>
    <name evidence="13" type="ORF">Ocin01_16995</name>
</gene>
<comment type="cofactor">
    <cofactor evidence="1">
        <name>heme</name>
        <dbReference type="ChEBI" id="CHEBI:30413"/>
    </cofactor>
</comment>
<evidence type="ECO:0000256" key="1">
    <source>
        <dbReference type="ARBA" id="ARBA00001971"/>
    </source>
</evidence>
<accession>A0A1D2M9M9</accession>
<dbReference type="GO" id="GO:0016705">
    <property type="term" value="F:oxidoreductase activity, acting on paired donors, with incorporation or reduction of molecular oxygen"/>
    <property type="evidence" value="ECO:0007669"/>
    <property type="project" value="InterPro"/>
</dbReference>
<dbReference type="PANTHER" id="PTHR24292">
    <property type="entry name" value="CYTOCHROME P450"/>
    <property type="match status" value="1"/>
</dbReference>
<evidence type="ECO:0000256" key="4">
    <source>
        <dbReference type="ARBA" id="ARBA00010617"/>
    </source>
</evidence>
<dbReference type="AlphaFoldDB" id="A0A1D2M9M9"/>
<evidence type="ECO:0000256" key="6">
    <source>
        <dbReference type="ARBA" id="ARBA00022723"/>
    </source>
</evidence>
<evidence type="ECO:0000313" key="14">
    <source>
        <dbReference type="Proteomes" id="UP000094527"/>
    </source>
</evidence>
<keyword evidence="12" id="KW-0472">Membrane</keyword>
<dbReference type="PANTHER" id="PTHR24292:SF100">
    <property type="entry name" value="CYTOCHROME P450 6A16, ISOFORM B-RELATED"/>
    <property type="match status" value="1"/>
</dbReference>
<dbReference type="EMBL" id="LJIJ01002443">
    <property type="protein sequence ID" value="ODM89687.1"/>
    <property type="molecule type" value="Genomic_DNA"/>
</dbReference>
<proteinExistence type="inferred from homology"/>
<dbReference type="GO" id="GO:0005506">
    <property type="term" value="F:iron ion binding"/>
    <property type="evidence" value="ECO:0007669"/>
    <property type="project" value="InterPro"/>
</dbReference>
<evidence type="ECO:0000256" key="3">
    <source>
        <dbReference type="ARBA" id="ARBA00004406"/>
    </source>
</evidence>
<dbReference type="Gene3D" id="1.10.630.10">
    <property type="entry name" value="Cytochrome P450"/>
    <property type="match status" value="1"/>
</dbReference>
<dbReference type="GO" id="GO:0004497">
    <property type="term" value="F:monooxygenase activity"/>
    <property type="evidence" value="ECO:0007669"/>
    <property type="project" value="UniProtKB-KW"/>
</dbReference>
<sequence length="94" mass="10955">MRKIEKALILEEDLHLDAGSQVMIFVQGLHKNPKYFPNPEKFIPERFSDEETKARILTLYSICWRSEKCWLQVCNVGGYNFERKTASSLCLGDE</sequence>
<keyword evidence="11" id="KW-0503">Monooxygenase</keyword>
<keyword evidence="5" id="KW-0349">Heme</keyword>
<dbReference type="OrthoDB" id="1470350at2759"/>
<evidence type="ECO:0000256" key="10">
    <source>
        <dbReference type="ARBA" id="ARBA00023004"/>
    </source>
</evidence>
<evidence type="ECO:0000256" key="11">
    <source>
        <dbReference type="ARBA" id="ARBA00023033"/>
    </source>
</evidence>
<dbReference type="Pfam" id="PF00067">
    <property type="entry name" value="p450"/>
    <property type="match status" value="1"/>
</dbReference>
<dbReference type="InterPro" id="IPR036396">
    <property type="entry name" value="Cyt_P450_sf"/>
</dbReference>
<keyword evidence="6" id="KW-0479">Metal-binding</keyword>
<keyword evidence="9" id="KW-0560">Oxidoreductase</keyword>
<dbReference type="InterPro" id="IPR001128">
    <property type="entry name" value="Cyt_P450"/>
</dbReference>
<evidence type="ECO:0000256" key="2">
    <source>
        <dbReference type="ARBA" id="ARBA00004174"/>
    </source>
</evidence>
<evidence type="ECO:0000313" key="13">
    <source>
        <dbReference type="EMBL" id="ODM89687.1"/>
    </source>
</evidence>
<protein>
    <submittedName>
        <fullName evidence="13">Putative cytochrome P450 6a19</fullName>
    </submittedName>
</protein>
<comment type="subcellular location">
    <subcellularLocation>
        <location evidence="3">Endoplasmic reticulum membrane</location>
        <topology evidence="3">Peripheral membrane protein</topology>
    </subcellularLocation>
    <subcellularLocation>
        <location evidence="2">Microsome membrane</location>
        <topology evidence="2">Peripheral membrane protein</topology>
    </subcellularLocation>
</comment>